<evidence type="ECO:0000256" key="1">
    <source>
        <dbReference type="ARBA" id="ARBA00001206"/>
    </source>
</evidence>
<dbReference type="EC" id="2.7.1.33" evidence="6 16"/>
<evidence type="ECO:0000313" key="18">
    <source>
        <dbReference type="Proteomes" id="UP000032352"/>
    </source>
</evidence>
<feature type="binding site" evidence="16">
    <location>
        <begin position="96"/>
        <end position="99"/>
    </location>
    <ligand>
        <name>substrate</name>
    </ligand>
</feature>
<comment type="subcellular location">
    <subcellularLocation>
        <location evidence="3 16">Cytoplasm</location>
    </subcellularLocation>
</comment>
<name>A0AAE9Z433_9GAMM</name>
<dbReference type="GO" id="GO:0005524">
    <property type="term" value="F:ATP binding"/>
    <property type="evidence" value="ECO:0007669"/>
    <property type="project" value="UniProtKB-UniRule"/>
</dbReference>
<dbReference type="Proteomes" id="UP000032352">
    <property type="component" value="Chromosome"/>
</dbReference>
<gene>
    <name evidence="16" type="primary">coaX</name>
    <name evidence="17" type="ORF">SG34_001750</name>
</gene>
<dbReference type="KEGG" id="tvd:SG34_001750"/>
<protein>
    <recommendedName>
        <fullName evidence="15 16">Type III pantothenate kinase</fullName>
        <ecNumber evidence="6 16">2.7.1.33</ecNumber>
    </recommendedName>
    <alternativeName>
        <fullName evidence="16">PanK-III</fullName>
    </alternativeName>
    <alternativeName>
        <fullName evidence="16">Pantothenic acid kinase</fullName>
    </alternativeName>
</protein>
<keyword evidence="16" id="KW-0479">Metal-binding</keyword>
<keyword evidence="7 16" id="KW-0963">Cytoplasm</keyword>
<evidence type="ECO:0000313" key="17">
    <source>
        <dbReference type="EMBL" id="WDE05689.1"/>
    </source>
</evidence>
<evidence type="ECO:0000256" key="8">
    <source>
        <dbReference type="ARBA" id="ARBA00022679"/>
    </source>
</evidence>
<evidence type="ECO:0000256" key="3">
    <source>
        <dbReference type="ARBA" id="ARBA00004496"/>
    </source>
</evidence>
<comment type="catalytic activity">
    <reaction evidence="1 16">
        <text>(R)-pantothenate + ATP = (R)-4'-phosphopantothenate + ADP + H(+)</text>
        <dbReference type="Rhea" id="RHEA:16373"/>
        <dbReference type="ChEBI" id="CHEBI:10986"/>
        <dbReference type="ChEBI" id="CHEBI:15378"/>
        <dbReference type="ChEBI" id="CHEBI:29032"/>
        <dbReference type="ChEBI" id="CHEBI:30616"/>
        <dbReference type="ChEBI" id="CHEBI:456216"/>
        <dbReference type="EC" id="2.7.1.33"/>
    </reaction>
</comment>
<comment type="cofactor">
    <cofactor evidence="2">
        <name>K(+)</name>
        <dbReference type="ChEBI" id="CHEBI:29103"/>
    </cofactor>
</comment>
<dbReference type="NCBIfam" id="TIGR00671">
    <property type="entry name" value="baf"/>
    <property type="match status" value="1"/>
</dbReference>
<keyword evidence="8 16" id="KW-0808">Transferase</keyword>
<evidence type="ECO:0000256" key="4">
    <source>
        <dbReference type="ARBA" id="ARBA00005225"/>
    </source>
</evidence>
<dbReference type="CDD" id="cd24015">
    <property type="entry name" value="ASKHA_NBD_PanK-III"/>
    <property type="match status" value="1"/>
</dbReference>
<dbReference type="GO" id="GO:0046872">
    <property type="term" value="F:metal ion binding"/>
    <property type="evidence" value="ECO:0007669"/>
    <property type="project" value="UniProtKB-KW"/>
</dbReference>
<keyword evidence="18" id="KW-1185">Reference proteome</keyword>
<feature type="binding site" evidence="16">
    <location>
        <position position="89"/>
    </location>
    <ligand>
        <name>substrate</name>
    </ligand>
</feature>
<evidence type="ECO:0000256" key="15">
    <source>
        <dbReference type="ARBA" id="ARBA00040883"/>
    </source>
</evidence>
<proteinExistence type="inferred from homology"/>
<dbReference type="Pfam" id="PF03309">
    <property type="entry name" value="Pan_kinase"/>
    <property type="match status" value="1"/>
</dbReference>
<keyword evidence="13 16" id="KW-0173">Coenzyme A biosynthesis</keyword>
<sequence>MIALVDIGNTRTKYVYQTGQELSEIHAVANEQVTSDWLDRHFSSASQLIVSNVSQNVLSELLTAWANERQVYCHIVRTEKKRFGISCAYRQPEKLGVDRWLAMVGAYKLYPGKSMLIVDAGTATTVDLLAASGEHLGGWIIPGIDTMFNSILQQTANVEANKGENVSIAFGRDTSENVNNACWAATLGAIEIAIRQAKALVSELDMVLMTGGNEKALTNLLAEAVTPVKNLVFVGLQAYIAD</sequence>
<evidence type="ECO:0000256" key="5">
    <source>
        <dbReference type="ARBA" id="ARBA00011738"/>
    </source>
</evidence>
<comment type="subunit">
    <text evidence="5 16">Homodimer.</text>
</comment>
<evidence type="ECO:0000256" key="6">
    <source>
        <dbReference type="ARBA" id="ARBA00012102"/>
    </source>
</evidence>
<dbReference type="Gene3D" id="3.30.420.40">
    <property type="match status" value="2"/>
</dbReference>
<feature type="active site" description="Proton acceptor" evidence="16">
    <location>
        <position position="98"/>
    </location>
</feature>
<organism evidence="17 18">
    <name type="scientific">Thalassomonas viridans</name>
    <dbReference type="NCBI Taxonomy" id="137584"/>
    <lineage>
        <taxon>Bacteria</taxon>
        <taxon>Pseudomonadati</taxon>
        <taxon>Pseudomonadota</taxon>
        <taxon>Gammaproteobacteria</taxon>
        <taxon>Alteromonadales</taxon>
        <taxon>Colwelliaceae</taxon>
        <taxon>Thalassomonas</taxon>
    </lineage>
</organism>
<keyword evidence="12 16" id="KW-0630">Potassium</keyword>
<comment type="pathway">
    <text evidence="4 16">Cofactor biosynthesis; coenzyme A biosynthesis; CoA from (R)-pantothenate: step 1/5.</text>
</comment>
<comment type="cofactor">
    <cofactor evidence="16">
        <name>NH4(+)</name>
        <dbReference type="ChEBI" id="CHEBI:28938"/>
    </cofactor>
    <cofactor evidence="16">
        <name>K(+)</name>
        <dbReference type="ChEBI" id="CHEBI:29103"/>
    </cofactor>
    <text evidence="16">A monovalent cation. Ammonium or potassium.</text>
</comment>
<dbReference type="GO" id="GO:0015937">
    <property type="term" value="P:coenzyme A biosynthetic process"/>
    <property type="evidence" value="ECO:0007669"/>
    <property type="project" value="UniProtKB-UniRule"/>
</dbReference>
<evidence type="ECO:0000256" key="11">
    <source>
        <dbReference type="ARBA" id="ARBA00022840"/>
    </source>
</evidence>
<feature type="binding site" evidence="16">
    <location>
        <position position="174"/>
    </location>
    <ligand>
        <name>substrate</name>
    </ligand>
</feature>
<keyword evidence="9 16" id="KW-0547">Nucleotide-binding</keyword>
<evidence type="ECO:0000256" key="12">
    <source>
        <dbReference type="ARBA" id="ARBA00022958"/>
    </source>
</evidence>
<dbReference type="GO" id="GO:0004594">
    <property type="term" value="F:pantothenate kinase activity"/>
    <property type="evidence" value="ECO:0007669"/>
    <property type="project" value="UniProtKB-UniRule"/>
</dbReference>
<feature type="binding site" evidence="16">
    <location>
        <position position="122"/>
    </location>
    <ligand>
        <name>ATP</name>
        <dbReference type="ChEBI" id="CHEBI:30616"/>
    </ligand>
</feature>
<evidence type="ECO:0000256" key="2">
    <source>
        <dbReference type="ARBA" id="ARBA00001958"/>
    </source>
</evidence>
<dbReference type="GO" id="GO:0005737">
    <property type="term" value="C:cytoplasm"/>
    <property type="evidence" value="ECO:0007669"/>
    <property type="project" value="UniProtKB-SubCell"/>
</dbReference>
<comment type="similarity">
    <text evidence="14 16">Belongs to the type III pantothenate kinase family.</text>
</comment>
<dbReference type="RefSeq" id="WP_044841592.1">
    <property type="nucleotide sequence ID" value="NZ_CP059733.1"/>
</dbReference>
<evidence type="ECO:0000256" key="13">
    <source>
        <dbReference type="ARBA" id="ARBA00022993"/>
    </source>
</evidence>
<keyword evidence="11 16" id="KW-0067">ATP-binding</keyword>
<evidence type="ECO:0000256" key="14">
    <source>
        <dbReference type="ARBA" id="ARBA00038036"/>
    </source>
</evidence>
<evidence type="ECO:0000256" key="9">
    <source>
        <dbReference type="ARBA" id="ARBA00022741"/>
    </source>
</evidence>
<dbReference type="InterPro" id="IPR043129">
    <property type="entry name" value="ATPase_NBD"/>
</dbReference>
<reference evidence="17 18" key="2">
    <citation type="journal article" date="2022" name="Mar. Drugs">
        <title>Bioassay-Guided Fractionation Leads to the Detection of Cholic Acid Generated by the Rare Thalassomonas sp.</title>
        <authorList>
            <person name="Pheiffer F."/>
            <person name="Schneider Y.K."/>
            <person name="Hansen E.H."/>
            <person name="Andersen J.H."/>
            <person name="Isaksson J."/>
            <person name="Busche T."/>
            <person name="R C."/>
            <person name="Kalinowski J."/>
            <person name="Zyl L.V."/>
            <person name="Trindade M."/>
        </authorList>
    </citation>
    <scope>NUCLEOTIDE SEQUENCE [LARGE SCALE GENOMIC DNA]</scope>
    <source>
        <strain evidence="17 18">XOM25</strain>
    </source>
</reference>
<feature type="binding site" evidence="16">
    <location>
        <position position="119"/>
    </location>
    <ligand>
        <name>K(+)</name>
        <dbReference type="ChEBI" id="CHEBI:29103"/>
    </ligand>
</feature>
<dbReference type="EMBL" id="CP059733">
    <property type="protein sequence ID" value="WDE05689.1"/>
    <property type="molecule type" value="Genomic_DNA"/>
</dbReference>
<dbReference type="SUPFAM" id="SSF53067">
    <property type="entry name" value="Actin-like ATPase domain"/>
    <property type="match status" value="2"/>
</dbReference>
<dbReference type="PANTHER" id="PTHR34265">
    <property type="entry name" value="TYPE III PANTOTHENATE KINASE"/>
    <property type="match status" value="1"/>
</dbReference>
<keyword evidence="10 16" id="KW-0418">Kinase</keyword>
<comment type="function">
    <text evidence="16">Catalyzes the phosphorylation of pantothenate (Pan), the first step in CoA biosynthesis.</text>
</comment>
<dbReference type="AlphaFoldDB" id="A0AAE9Z433"/>
<evidence type="ECO:0000256" key="7">
    <source>
        <dbReference type="ARBA" id="ARBA00022490"/>
    </source>
</evidence>
<evidence type="ECO:0000256" key="10">
    <source>
        <dbReference type="ARBA" id="ARBA00022777"/>
    </source>
</evidence>
<dbReference type="HAMAP" id="MF_01274">
    <property type="entry name" value="Pantothen_kinase_3"/>
    <property type="match status" value="1"/>
</dbReference>
<reference evidence="17 18" key="1">
    <citation type="journal article" date="2015" name="Genome Announc.">
        <title>Draft Genome Sequences of Marine Isolates of Thalassomonas viridans and Thalassomonas actiniarum.</title>
        <authorList>
            <person name="Olonade I."/>
            <person name="van Zyl L.J."/>
            <person name="Trindade M."/>
        </authorList>
    </citation>
    <scope>NUCLEOTIDE SEQUENCE [LARGE SCALE GENOMIC DNA]</scope>
    <source>
        <strain evidence="17 18">XOM25</strain>
    </source>
</reference>
<feature type="binding site" evidence="16">
    <location>
        <begin position="6"/>
        <end position="13"/>
    </location>
    <ligand>
        <name>ATP</name>
        <dbReference type="ChEBI" id="CHEBI:30616"/>
    </ligand>
</feature>
<evidence type="ECO:0000256" key="16">
    <source>
        <dbReference type="HAMAP-Rule" id="MF_01274"/>
    </source>
</evidence>
<dbReference type="PANTHER" id="PTHR34265:SF1">
    <property type="entry name" value="TYPE III PANTOTHENATE KINASE"/>
    <property type="match status" value="1"/>
</dbReference>
<dbReference type="InterPro" id="IPR004619">
    <property type="entry name" value="Type_III_PanK"/>
</dbReference>
<accession>A0AAE9Z433</accession>